<protein>
    <recommendedName>
        <fullName evidence="4">DUF5640 domain-containing protein</fullName>
    </recommendedName>
</protein>
<keyword evidence="1" id="KW-0732">Signal</keyword>
<feature type="chain" id="PRO_5002988151" description="DUF5640 domain-containing protein" evidence="1">
    <location>
        <begin position="32"/>
        <end position="120"/>
    </location>
</feature>
<dbReference type="HOGENOM" id="CLU_2046648_0_0_9"/>
<feature type="signal peptide" evidence="1">
    <location>
        <begin position="1"/>
        <end position="31"/>
    </location>
</feature>
<reference evidence="2 3" key="1">
    <citation type="submission" date="2009-06" db="EMBL/GenBank/DDBJ databases">
        <title>The Genome Sequence of Lactobacillus coleohominis strain 101-4-CHN.</title>
        <authorList>
            <consortium name="The Broad Institute Genome Sequencing Platform"/>
            <person name="Ward D."/>
            <person name="Young S.K."/>
            <person name="Zeng Q."/>
            <person name="Koehrsen M."/>
            <person name="Alvarado L."/>
            <person name="Berlin A."/>
            <person name="Borenstein D."/>
            <person name="Chen Z."/>
            <person name="Engels R."/>
            <person name="Freedman E."/>
            <person name="Gellesch M."/>
            <person name="Goldberg J."/>
            <person name="Griggs A."/>
            <person name="Gujja S."/>
            <person name="Heiman D."/>
            <person name="Hepburn T."/>
            <person name="Howarth C."/>
            <person name="Jen D."/>
            <person name="Larson L."/>
            <person name="Lewis B."/>
            <person name="Mehta T."/>
            <person name="Park D."/>
            <person name="Pearson M."/>
            <person name="Roberts A."/>
            <person name="Saif S."/>
            <person name="Shea T."/>
            <person name="Shenoy N."/>
            <person name="Sisk P."/>
            <person name="Stolte C."/>
            <person name="Sykes S."/>
            <person name="Walk T."/>
            <person name="White J."/>
            <person name="Yandava C."/>
            <person name="Liu Y."/>
            <person name="Xu Q."/>
            <person name="Lander E."/>
            <person name="Nusbaum C."/>
            <person name="Galagan J."/>
            <person name="Birren B."/>
        </authorList>
    </citation>
    <scope>NUCLEOTIDE SEQUENCE [LARGE SCALE GENOMIC DNA]</scope>
    <source>
        <strain evidence="2 3">101-4-CHN</strain>
    </source>
</reference>
<dbReference type="STRING" id="575594.HMPREF0501_00139"/>
<accession>C7XTX3</accession>
<evidence type="ECO:0000313" key="2">
    <source>
        <dbReference type="EMBL" id="EEU30734.1"/>
    </source>
</evidence>
<dbReference type="Proteomes" id="UP000003987">
    <property type="component" value="Unassembled WGS sequence"/>
</dbReference>
<gene>
    <name evidence="2" type="ORF">HMPREF0501_00139</name>
</gene>
<dbReference type="EMBL" id="GG698802">
    <property type="protein sequence ID" value="EEU30734.1"/>
    <property type="molecule type" value="Genomic_DNA"/>
</dbReference>
<dbReference type="eggNOG" id="ENOG5031SH3">
    <property type="taxonomic scope" value="Bacteria"/>
</dbReference>
<dbReference type="AlphaFoldDB" id="C7XTX3"/>
<organism evidence="2 3">
    <name type="scientific">Limosilactobacillus coleohominis 101-4-CHN</name>
    <dbReference type="NCBI Taxonomy" id="575594"/>
    <lineage>
        <taxon>Bacteria</taxon>
        <taxon>Bacillati</taxon>
        <taxon>Bacillota</taxon>
        <taxon>Bacilli</taxon>
        <taxon>Lactobacillales</taxon>
        <taxon>Lactobacillaceae</taxon>
        <taxon>Limosilactobacillus</taxon>
    </lineage>
</organism>
<keyword evidence="3" id="KW-1185">Reference proteome</keyword>
<sequence length="120" mass="14143">MVKRGWCNQMKRIVIAVVLFFFASVPLVAHAASSRVTTDDVVGVWVNYRDKDIHQQITFTKNHHWRENQHGQKDIYKGTWKITGKHEITLAPYDEVIRFSQNNHKMTVINYDHVLTRNPR</sequence>
<evidence type="ECO:0008006" key="4">
    <source>
        <dbReference type="Google" id="ProtNLM"/>
    </source>
</evidence>
<proteinExistence type="predicted"/>
<evidence type="ECO:0000256" key="1">
    <source>
        <dbReference type="SAM" id="SignalP"/>
    </source>
</evidence>
<evidence type="ECO:0000313" key="3">
    <source>
        <dbReference type="Proteomes" id="UP000003987"/>
    </source>
</evidence>
<name>C7XTX3_9LACO</name>